<dbReference type="Pfam" id="PF02606">
    <property type="entry name" value="LpxK"/>
    <property type="match status" value="1"/>
</dbReference>
<keyword evidence="5 13" id="KW-0444">Lipid biosynthesis</keyword>
<dbReference type="UniPathway" id="UPA00359">
    <property type="reaction ID" value="UER00482"/>
</dbReference>
<comment type="catalytic activity">
    <reaction evidence="13">
        <text>a lipid A disaccharide + ATP = a lipid IVA + ADP + H(+)</text>
        <dbReference type="Rhea" id="RHEA:67840"/>
        <dbReference type="ChEBI" id="CHEBI:15378"/>
        <dbReference type="ChEBI" id="CHEBI:30616"/>
        <dbReference type="ChEBI" id="CHEBI:176343"/>
        <dbReference type="ChEBI" id="CHEBI:176425"/>
        <dbReference type="ChEBI" id="CHEBI:456216"/>
        <dbReference type="EC" id="2.7.1.130"/>
    </reaction>
</comment>
<evidence type="ECO:0000256" key="12">
    <source>
        <dbReference type="ARBA" id="ARBA00029757"/>
    </source>
</evidence>
<keyword evidence="9 13" id="KW-0418">Kinase</keyword>
<proteinExistence type="inferred from homology"/>
<name>A0A094YJT7_9BACT</name>
<dbReference type="GO" id="GO:0009244">
    <property type="term" value="P:lipopolysaccharide core region biosynthetic process"/>
    <property type="evidence" value="ECO:0007669"/>
    <property type="project" value="TreeGrafter"/>
</dbReference>
<dbReference type="GO" id="GO:0005524">
    <property type="term" value="F:ATP binding"/>
    <property type="evidence" value="ECO:0007669"/>
    <property type="project" value="UniProtKB-UniRule"/>
</dbReference>
<evidence type="ECO:0000256" key="13">
    <source>
        <dbReference type="HAMAP-Rule" id="MF_00409"/>
    </source>
</evidence>
<dbReference type="Proteomes" id="UP000029452">
    <property type="component" value="Unassembled WGS sequence"/>
</dbReference>
<gene>
    <name evidence="13" type="primary">lpxK</name>
    <name evidence="14" type="ORF">LptCag_0079</name>
</gene>
<evidence type="ECO:0000256" key="2">
    <source>
        <dbReference type="ARBA" id="ARBA00004870"/>
    </source>
</evidence>
<comment type="function">
    <text evidence="1 13">Transfers the gamma-phosphate of ATP to the 4'-position of a tetraacyldisaccharide 1-phosphate intermediate (termed DS-1-P) to form tetraacyldisaccharide 1,4'-bis-phosphate (lipid IVA).</text>
</comment>
<feature type="binding site" evidence="13">
    <location>
        <begin position="46"/>
        <end position="53"/>
    </location>
    <ligand>
        <name>ATP</name>
        <dbReference type="ChEBI" id="CHEBI:30616"/>
    </ligand>
</feature>
<sequence length="357" mass="40664">MISRPWLAPFTLAYAGGLFVWEECYRRGVFSRKKLSIPVIGIGGITVGGAGKTPATICILRTLIRKGLSPGVLTRGYGRKKERTEPFLFRSVDNLSPEIIGDEPAMMADRFPETLFCISSDRAIGGIFLETAGVDVVLLDDGFQSLELHQDLRVVILPPEVPSGGADSLFQLLPSGNLRDFPMRLKEADVLLNIRESWKRKDKQDFSAEKWEPYRGQETVLLSATIKPSGIREGQEEIPLHQPSQESAVVLVSGIARPQRFFQMLESLGFRILGHLVLPDHVRYTTDVLRKMEQWVRMIEKKEGRPIDKILVTEKDWAKLSRQEDLDPRVRPIGIRMEWDEEHQWAEVLFRKFGWKE</sequence>
<evidence type="ECO:0000256" key="1">
    <source>
        <dbReference type="ARBA" id="ARBA00002274"/>
    </source>
</evidence>
<keyword evidence="10 13" id="KW-0067">ATP-binding</keyword>
<evidence type="ECO:0000256" key="4">
    <source>
        <dbReference type="ARBA" id="ARBA00016436"/>
    </source>
</evidence>
<evidence type="ECO:0000256" key="10">
    <source>
        <dbReference type="ARBA" id="ARBA00022840"/>
    </source>
</evidence>
<dbReference type="PANTHER" id="PTHR42724">
    <property type="entry name" value="TETRAACYLDISACCHARIDE 4'-KINASE"/>
    <property type="match status" value="1"/>
</dbReference>
<dbReference type="EC" id="2.7.1.130" evidence="3 13"/>
<protein>
    <recommendedName>
        <fullName evidence="4 13">Tetraacyldisaccharide 4'-kinase</fullName>
        <ecNumber evidence="3 13">2.7.1.130</ecNumber>
    </recommendedName>
    <alternativeName>
        <fullName evidence="12 13">Lipid A 4'-kinase</fullName>
    </alternativeName>
</protein>
<organism evidence="14 15">
    <name type="scientific">Leptospirillum ferriphilum</name>
    <dbReference type="NCBI Taxonomy" id="178606"/>
    <lineage>
        <taxon>Bacteria</taxon>
        <taxon>Pseudomonadati</taxon>
        <taxon>Nitrospirota</taxon>
        <taxon>Nitrospiria</taxon>
        <taxon>Nitrospirales</taxon>
        <taxon>Nitrospiraceae</taxon>
        <taxon>Leptospirillum</taxon>
    </lineage>
</organism>
<evidence type="ECO:0000313" key="15">
    <source>
        <dbReference type="Proteomes" id="UP000029452"/>
    </source>
</evidence>
<comment type="caution">
    <text evidence="14">The sequence shown here is derived from an EMBL/GenBank/DDBJ whole genome shotgun (WGS) entry which is preliminary data.</text>
</comment>
<dbReference type="HAMAP" id="MF_00409">
    <property type="entry name" value="LpxK"/>
    <property type="match status" value="1"/>
</dbReference>
<dbReference type="GO" id="GO:0009245">
    <property type="term" value="P:lipid A biosynthetic process"/>
    <property type="evidence" value="ECO:0007669"/>
    <property type="project" value="UniProtKB-UniRule"/>
</dbReference>
<dbReference type="SUPFAM" id="SSF52540">
    <property type="entry name" value="P-loop containing nucleoside triphosphate hydrolases"/>
    <property type="match status" value="1"/>
</dbReference>
<accession>A0A094YJT7</accession>
<keyword evidence="8 13" id="KW-0547">Nucleotide-binding</keyword>
<evidence type="ECO:0000313" key="14">
    <source>
        <dbReference type="EMBL" id="KGA93466.1"/>
    </source>
</evidence>
<dbReference type="InterPro" id="IPR027417">
    <property type="entry name" value="P-loop_NTPase"/>
</dbReference>
<reference evidence="14 15" key="1">
    <citation type="submission" date="2014-06" db="EMBL/GenBank/DDBJ databases">
        <title>Draft genome sequence of iron oxidizing acidophile Leptospirillum ferriphilum DSM14647.</title>
        <authorList>
            <person name="Cardenas J.P."/>
            <person name="Lazcano M."/>
            <person name="Ossandon F.J."/>
            <person name="Corbett M."/>
            <person name="Holmes D.S."/>
            <person name="Watkin E."/>
        </authorList>
    </citation>
    <scope>NUCLEOTIDE SEQUENCE [LARGE SCALE GENOMIC DNA]</scope>
    <source>
        <strain evidence="14 15">DSM 14647</strain>
    </source>
</reference>
<dbReference type="PANTHER" id="PTHR42724:SF1">
    <property type="entry name" value="TETRAACYLDISACCHARIDE 4'-KINASE, MITOCHONDRIAL-RELATED"/>
    <property type="match status" value="1"/>
</dbReference>
<dbReference type="InterPro" id="IPR003758">
    <property type="entry name" value="LpxK"/>
</dbReference>
<comment type="pathway">
    <text evidence="2 13">Glycolipid biosynthesis; lipid IV(A) biosynthesis; lipid IV(A) from (3R)-3-hydroxytetradecanoyl-[acyl-carrier-protein] and UDP-N-acetyl-alpha-D-glucosamine: step 6/6.</text>
</comment>
<evidence type="ECO:0000256" key="7">
    <source>
        <dbReference type="ARBA" id="ARBA00022679"/>
    </source>
</evidence>
<dbReference type="EMBL" id="JPGK01000006">
    <property type="protein sequence ID" value="KGA93466.1"/>
    <property type="molecule type" value="Genomic_DNA"/>
</dbReference>
<dbReference type="GO" id="GO:0009029">
    <property type="term" value="F:lipid-A 4'-kinase activity"/>
    <property type="evidence" value="ECO:0007669"/>
    <property type="project" value="UniProtKB-UniRule"/>
</dbReference>
<keyword evidence="6 13" id="KW-0441">Lipid A biosynthesis</keyword>
<keyword evidence="11 13" id="KW-0443">Lipid metabolism</keyword>
<evidence type="ECO:0000256" key="3">
    <source>
        <dbReference type="ARBA" id="ARBA00012071"/>
    </source>
</evidence>
<evidence type="ECO:0000256" key="9">
    <source>
        <dbReference type="ARBA" id="ARBA00022777"/>
    </source>
</evidence>
<dbReference type="AlphaFoldDB" id="A0A094YJT7"/>
<dbReference type="RefSeq" id="WP_036082750.1">
    <property type="nucleotide sequence ID" value="NZ_JBPKCJ010000005.1"/>
</dbReference>
<dbReference type="PATRIC" id="fig|178606.4.peg.1677"/>
<comment type="similarity">
    <text evidence="13">Belongs to the LpxK family.</text>
</comment>
<evidence type="ECO:0000256" key="5">
    <source>
        <dbReference type="ARBA" id="ARBA00022516"/>
    </source>
</evidence>
<dbReference type="GO" id="GO:0005886">
    <property type="term" value="C:plasma membrane"/>
    <property type="evidence" value="ECO:0007669"/>
    <property type="project" value="TreeGrafter"/>
</dbReference>
<evidence type="ECO:0000256" key="6">
    <source>
        <dbReference type="ARBA" id="ARBA00022556"/>
    </source>
</evidence>
<keyword evidence="7 13" id="KW-0808">Transferase</keyword>
<evidence type="ECO:0000256" key="11">
    <source>
        <dbReference type="ARBA" id="ARBA00023098"/>
    </source>
</evidence>
<evidence type="ECO:0000256" key="8">
    <source>
        <dbReference type="ARBA" id="ARBA00022741"/>
    </source>
</evidence>
<dbReference type="NCBIfam" id="TIGR00682">
    <property type="entry name" value="lpxK"/>
    <property type="match status" value="1"/>
</dbReference>